<dbReference type="RefSeq" id="XP_069207831.1">
    <property type="nucleotide sequence ID" value="XM_069355760.1"/>
</dbReference>
<evidence type="ECO:0000256" key="1">
    <source>
        <dbReference type="SAM" id="MobiDB-lite"/>
    </source>
</evidence>
<dbReference type="EMBL" id="JBBXJM010000005">
    <property type="protein sequence ID" value="KAL1407887.1"/>
    <property type="molecule type" value="Genomic_DNA"/>
</dbReference>
<keyword evidence="3" id="KW-1185">Reference proteome</keyword>
<evidence type="ECO:0000313" key="3">
    <source>
        <dbReference type="Proteomes" id="UP001565368"/>
    </source>
</evidence>
<feature type="region of interest" description="Disordered" evidence="1">
    <location>
        <begin position="83"/>
        <end position="161"/>
    </location>
</feature>
<feature type="region of interest" description="Disordered" evidence="1">
    <location>
        <begin position="38"/>
        <end position="66"/>
    </location>
</feature>
<protein>
    <submittedName>
        <fullName evidence="2">Uncharacterized protein</fullName>
    </submittedName>
</protein>
<organism evidence="2 3">
    <name type="scientific">Vanrija albida</name>
    <dbReference type="NCBI Taxonomy" id="181172"/>
    <lineage>
        <taxon>Eukaryota</taxon>
        <taxon>Fungi</taxon>
        <taxon>Dikarya</taxon>
        <taxon>Basidiomycota</taxon>
        <taxon>Agaricomycotina</taxon>
        <taxon>Tremellomycetes</taxon>
        <taxon>Trichosporonales</taxon>
        <taxon>Trichosporonaceae</taxon>
        <taxon>Vanrija</taxon>
    </lineage>
</organism>
<reference evidence="2 3" key="1">
    <citation type="submission" date="2023-08" db="EMBL/GenBank/DDBJ databases">
        <title>Annotated Genome Sequence of Vanrija albida AlHP1.</title>
        <authorList>
            <person name="Herzog R."/>
        </authorList>
    </citation>
    <scope>NUCLEOTIDE SEQUENCE [LARGE SCALE GENOMIC DNA]</scope>
    <source>
        <strain evidence="2 3">AlHP1</strain>
    </source>
</reference>
<name>A0ABR3Q0B7_9TREE</name>
<gene>
    <name evidence="2" type="ORF">Q8F55_007323</name>
</gene>
<sequence length="161" mass="17911">MYNHYTSKHHVCVTVETKQKPEWRDGMESILHEHVNRMDGRLPPRRPRSGAALDYGGGGWGTPGPLRTSVKGWDVAEYCNDWPTTGWDNGYADGDNDGTYSHSEGPDSNNDGTNDDNDGTNEYSDVMDSGDGINDDVHWIAFPEWNGDDDDDDNDTVRGSD</sequence>
<evidence type="ECO:0000313" key="2">
    <source>
        <dbReference type="EMBL" id="KAL1407887.1"/>
    </source>
</evidence>
<comment type="caution">
    <text evidence="2">The sequence shown here is derived from an EMBL/GenBank/DDBJ whole genome shotgun (WGS) entry which is preliminary data.</text>
</comment>
<proteinExistence type="predicted"/>
<dbReference type="Proteomes" id="UP001565368">
    <property type="component" value="Unassembled WGS sequence"/>
</dbReference>
<accession>A0ABR3Q0B7</accession>
<dbReference type="GeneID" id="95988366"/>